<dbReference type="KEGG" id="bhs:BM1374165_01305"/>
<proteinExistence type="predicted"/>
<dbReference type="AlphaFoldDB" id="X5M5K9"/>
<name>X5M5K9_BARHN</name>
<reference evidence="3" key="1">
    <citation type="submission" date="2013-11" db="EMBL/GenBank/DDBJ databases">
        <title>Genome sequencing of Bartonella spp. isolated from human blood.</title>
        <authorList>
            <person name="Raoult D."/>
        </authorList>
    </citation>
    <scope>NUCLEOTIDE SEQUENCE</scope>
    <source>
        <strain evidence="2 3">BM1374165</strain>
    </source>
</reference>
<evidence type="ECO:0000313" key="3">
    <source>
        <dbReference type="Proteomes" id="UP000019801"/>
    </source>
</evidence>
<evidence type="ECO:0000313" key="2">
    <source>
        <dbReference type="EMBL" id="CDO47408.1"/>
    </source>
</evidence>
<reference evidence="1" key="2">
    <citation type="submission" date="2013-11" db="EMBL/GenBank/DDBJ databases">
        <authorList>
            <person name="GENOMES U."/>
        </authorList>
    </citation>
    <scope>NUCLEOTIDE SEQUENCE</scope>
    <source>
        <strain evidence="1">BM1374165</strain>
    </source>
</reference>
<reference evidence="1" key="3">
    <citation type="submission" date="2014-04" db="EMBL/GenBank/DDBJ databases">
        <title>Genome sequencing of Bartonella spp. isolated from human blood.</title>
        <authorList>
            <person name="Raoult D."/>
        </authorList>
    </citation>
    <scope>NUCLEOTIDE SEQUENCE</scope>
    <source>
        <strain evidence="1">BM1374165</strain>
    </source>
</reference>
<evidence type="ECO:0000313" key="1">
    <source>
        <dbReference type="EMBL" id="CDO47296.1"/>
    </source>
</evidence>
<organism evidence="1 3">
    <name type="scientific">Bartonella henselae</name>
    <name type="common">Rochalimaea henselae</name>
    <dbReference type="NCBI Taxonomy" id="38323"/>
    <lineage>
        <taxon>Bacteria</taxon>
        <taxon>Pseudomonadati</taxon>
        <taxon>Pseudomonadota</taxon>
        <taxon>Alphaproteobacteria</taxon>
        <taxon>Hyphomicrobiales</taxon>
        <taxon>Bartonellaceae</taxon>
        <taxon>Bartonella</taxon>
    </lineage>
</organism>
<sequence length="31" mass="3613">MVSDLSHFSHKVSNAIFYSIIYMDHSRVEAQ</sequence>
<gene>
    <name evidence="1" type="ORF">BM1374165_01305</name>
    <name evidence="2" type="ORF">BM1374165_01426</name>
</gene>
<accession>X5M5K9</accession>
<dbReference type="EMBL" id="HG969191">
    <property type="protein sequence ID" value="CDO47296.1"/>
    <property type="molecule type" value="Genomic_DNA"/>
</dbReference>
<dbReference type="Proteomes" id="UP000019801">
    <property type="component" value="Chromosome I"/>
</dbReference>
<protein>
    <submittedName>
        <fullName evidence="1">Uncharacterized protein</fullName>
    </submittedName>
</protein>
<dbReference type="EMBL" id="HG969191">
    <property type="protein sequence ID" value="CDO47408.1"/>
    <property type="molecule type" value="Genomic_DNA"/>
</dbReference>
<dbReference type="KEGG" id="bhs:BM1374165_01426"/>